<keyword evidence="1" id="KW-0472">Membrane</keyword>
<organism evidence="2 3">
    <name type="scientific">Sporosarcina ureae</name>
    <dbReference type="NCBI Taxonomy" id="1571"/>
    <lineage>
        <taxon>Bacteria</taxon>
        <taxon>Bacillati</taxon>
        <taxon>Bacillota</taxon>
        <taxon>Bacilli</taxon>
        <taxon>Bacillales</taxon>
        <taxon>Caryophanaceae</taxon>
        <taxon>Sporosarcina</taxon>
    </lineage>
</organism>
<keyword evidence="3" id="KW-1185">Reference proteome</keyword>
<feature type="transmembrane region" description="Helical" evidence="1">
    <location>
        <begin position="7"/>
        <end position="25"/>
    </location>
</feature>
<feature type="transmembrane region" description="Helical" evidence="1">
    <location>
        <begin position="31"/>
        <end position="49"/>
    </location>
</feature>
<reference evidence="2 3" key="1">
    <citation type="submission" date="2016-04" db="EMBL/GenBank/DDBJ databases">
        <title>Comparative Genomics and Epigenetics of Sporosarcina ureae.</title>
        <authorList>
            <person name="Oliver A.S."/>
            <person name="Cooper K.K."/>
        </authorList>
    </citation>
    <scope>NUCLEOTIDE SEQUENCE [LARGE SCALE GENOMIC DNA]</scope>
    <source>
        <strain evidence="2 3">S204</strain>
    </source>
</reference>
<evidence type="ECO:0000313" key="3">
    <source>
        <dbReference type="Proteomes" id="UP000192486"/>
    </source>
</evidence>
<dbReference type="Proteomes" id="UP000192486">
    <property type="component" value="Chromosome"/>
</dbReference>
<sequence>MKGNVGRALFVGVFVGMVSLFKELLNPDMHSLLSILLMLLAAIIGYWLGNKILMRRKGEKNNNATM</sequence>
<keyword evidence="1" id="KW-1133">Transmembrane helix</keyword>
<accession>A0ABM6JVC4</accession>
<gene>
    <name evidence="2" type="ORF">SporoS204_08830</name>
</gene>
<evidence type="ECO:0000313" key="2">
    <source>
        <dbReference type="EMBL" id="ARF14240.1"/>
    </source>
</evidence>
<protein>
    <submittedName>
        <fullName evidence="2">Uncharacterized protein</fullName>
    </submittedName>
</protein>
<keyword evidence="1" id="KW-0812">Transmembrane</keyword>
<evidence type="ECO:0000256" key="1">
    <source>
        <dbReference type="SAM" id="Phobius"/>
    </source>
</evidence>
<name>A0ABM6JVC4_SPOUR</name>
<dbReference type="EMBL" id="CP015108">
    <property type="protein sequence ID" value="ARF14240.1"/>
    <property type="molecule type" value="Genomic_DNA"/>
</dbReference>
<proteinExistence type="predicted"/>